<feature type="chain" id="PRO_5045193385" evidence="1">
    <location>
        <begin position="25"/>
        <end position="189"/>
    </location>
</feature>
<dbReference type="Proteomes" id="UP001500957">
    <property type="component" value="Unassembled WGS sequence"/>
</dbReference>
<dbReference type="EMBL" id="BAAAHE010000013">
    <property type="protein sequence ID" value="GAA0616204.1"/>
    <property type="molecule type" value="Genomic_DNA"/>
</dbReference>
<protein>
    <submittedName>
        <fullName evidence="2">Uncharacterized protein</fullName>
    </submittedName>
</protein>
<feature type="signal peptide" evidence="1">
    <location>
        <begin position="1"/>
        <end position="24"/>
    </location>
</feature>
<comment type="caution">
    <text evidence="2">The sequence shown here is derived from an EMBL/GenBank/DDBJ whole genome shotgun (WGS) entry which is preliminary data.</text>
</comment>
<gene>
    <name evidence="2" type="ORF">GCM10009547_17810</name>
</gene>
<evidence type="ECO:0000256" key="1">
    <source>
        <dbReference type="SAM" id="SignalP"/>
    </source>
</evidence>
<proteinExistence type="predicted"/>
<sequence length="189" mass="19611">MFRIGTTAIAAALLVAGTIAPAEASSSKATASWKAGPSNGDASTFHQVDAAAGEITIFQHNTRQAGTVHCVGEGPRATLVGEQVTSSPASRVRVDYVDAIMTEHPIIDVVVMGSDGRVLGHRSAFGPKYYESGALEVPLFKKSKAGETVRVLTGLQVHAGCLPHPFVLGLAGSRPLEGARVTFPSFSVS</sequence>
<organism evidence="2 3">
    <name type="scientific">Sporichthya brevicatena</name>
    <dbReference type="NCBI Taxonomy" id="171442"/>
    <lineage>
        <taxon>Bacteria</taxon>
        <taxon>Bacillati</taxon>
        <taxon>Actinomycetota</taxon>
        <taxon>Actinomycetes</taxon>
        <taxon>Sporichthyales</taxon>
        <taxon>Sporichthyaceae</taxon>
        <taxon>Sporichthya</taxon>
    </lineage>
</organism>
<reference evidence="2 3" key="1">
    <citation type="journal article" date="2019" name="Int. J. Syst. Evol. Microbiol.">
        <title>The Global Catalogue of Microorganisms (GCM) 10K type strain sequencing project: providing services to taxonomists for standard genome sequencing and annotation.</title>
        <authorList>
            <consortium name="The Broad Institute Genomics Platform"/>
            <consortium name="The Broad Institute Genome Sequencing Center for Infectious Disease"/>
            <person name="Wu L."/>
            <person name="Ma J."/>
        </authorList>
    </citation>
    <scope>NUCLEOTIDE SEQUENCE [LARGE SCALE GENOMIC DNA]</scope>
    <source>
        <strain evidence="2 3">JCM 10671</strain>
    </source>
</reference>
<dbReference type="RefSeq" id="WP_344603763.1">
    <property type="nucleotide sequence ID" value="NZ_BAAAHE010000013.1"/>
</dbReference>
<evidence type="ECO:0000313" key="3">
    <source>
        <dbReference type="Proteomes" id="UP001500957"/>
    </source>
</evidence>
<name>A0ABN1GQ35_9ACTN</name>
<keyword evidence="1" id="KW-0732">Signal</keyword>
<accession>A0ABN1GQ35</accession>
<evidence type="ECO:0000313" key="2">
    <source>
        <dbReference type="EMBL" id="GAA0616204.1"/>
    </source>
</evidence>
<keyword evidence="3" id="KW-1185">Reference proteome</keyword>